<sequence>MNRSFLLILALIMISSCTSTSSISKLNHDNESMEIYMAKIPDKDFQELSFIEVRGGVPMSPNSLMKSLIQKAQDDGANGLINVRMETKGNMIHISGVAVKFQ</sequence>
<keyword evidence="3" id="KW-1185">Reference proteome</keyword>
<organism evidence="2 3">
    <name type="scientific">Belliella filtrata</name>
    <dbReference type="NCBI Taxonomy" id="2923435"/>
    <lineage>
        <taxon>Bacteria</taxon>
        <taxon>Pseudomonadati</taxon>
        <taxon>Bacteroidota</taxon>
        <taxon>Cytophagia</taxon>
        <taxon>Cytophagales</taxon>
        <taxon>Cyclobacteriaceae</taxon>
        <taxon>Belliella</taxon>
    </lineage>
</organism>
<proteinExistence type="predicted"/>
<feature type="chain" id="PRO_5046741034" description="Lipoprotein" evidence="1">
    <location>
        <begin position="22"/>
        <end position="102"/>
    </location>
</feature>
<dbReference type="Proteomes" id="UP001165489">
    <property type="component" value="Unassembled WGS sequence"/>
</dbReference>
<evidence type="ECO:0000313" key="3">
    <source>
        <dbReference type="Proteomes" id="UP001165489"/>
    </source>
</evidence>
<evidence type="ECO:0008006" key="4">
    <source>
        <dbReference type="Google" id="ProtNLM"/>
    </source>
</evidence>
<dbReference type="RefSeq" id="WP_241349611.1">
    <property type="nucleotide sequence ID" value="NZ_JAKZGP010000066.1"/>
</dbReference>
<keyword evidence="1" id="KW-0732">Signal</keyword>
<protein>
    <recommendedName>
        <fullName evidence="4">Lipoprotein</fullName>
    </recommendedName>
</protein>
<reference evidence="2" key="1">
    <citation type="submission" date="2022-03" db="EMBL/GenBank/DDBJ databases">
        <title>De novo assembled genomes of Belliella spp. (Cyclobacteriaceae) strains.</title>
        <authorList>
            <person name="Szabo A."/>
            <person name="Korponai K."/>
            <person name="Felfoldi T."/>
        </authorList>
    </citation>
    <scope>NUCLEOTIDE SEQUENCE</scope>
    <source>
        <strain evidence="2">DSM 111904</strain>
    </source>
</reference>
<name>A0ABS9V4D0_9BACT</name>
<accession>A0ABS9V4D0</accession>
<evidence type="ECO:0000256" key="1">
    <source>
        <dbReference type="SAM" id="SignalP"/>
    </source>
</evidence>
<dbReference type="EMBL" id="JAKZGP010000066">
    <property type="protein sequence ID" value="MCH7411261.1"/>
    <property type="molecule type" value="Genomic_DNA"/>
</dbReference>
<feature type="signal peptide" evidence="1">
    <location>
        <begin position="1"/>
        <end position="21"/>
    </location>
</feature>
<evidence type="ECO:0000313" key="2">
    <source>
        <dbReference type="EMBL" id="MCH7411261.1"/>
    </source>
</evidence>
<comment type="caution">
    <text evidence="2">The sequence shown here is derived from an EMBL/GenBank/DDBJ whole genome shotgun (WGS) entry which is preliminary data.</text>
</comment>
<dbReference type="PROSITE" id="PS51257">
    <property type="entry name" value="PROKAR_LIPOPROTEIN"/>
    <property type="match status" value="1"/>
</dbReference>
<gene>
    <name evidence="2" type="ORF">MM239_17835</name>
</gene>